<dbReference type="InterPro" id="IPR013758">
    <property type="entry name" value="Topo_IIA_A/C_ab"/>
</dbReference>
<evidence type="ECO:0000256" key="8">
    <source>
        <dbReference type="PROSITE-ProRule" id="PRU01384"/>
    </source>
</evidence>
<proteinExistence type="inferred from homology"/>
<evidence type="ECO:0000313" key="10">
    <source>
        <dbReference type="EMBL" id="CAD7033507.1"/>
    </source>
</evidence>
<dbReference type="InterPro" id="IPR002205">
    <property type="entry name" value="Topo_IIA_dom_A"/>
</dbReference>
<feature type="site" description="Interaction with DNA" evidence="7">
    <location>
        <position position="51"/>
    </location>
</feature>
<keyword evidence="3 7" id="KW-0799">Topoisomerase</keyword>
<dbReference type="InterPro" id="IPR006691">
    <property type="entry name" value="GyrA/parC_rep"/>
</dbReference>
<evidence type="ECO:0000256" key="6">
    <source>
        <dbReference type="ARBA" id="ARBA00023235"/>
    </source>
</evidence>
<dbReference type="Gene3D" id="1.10.268.10">
    <property type="entry name" value="Topoisomerase, domain 3"/>
    <property type="match status" value="1"/>
</dbReference>
<keyword evidence="6 7" id="KW-0413">Isomerase</keyword>
<dbReference type="InterPro" id="IPR005742">
    <property type="entry name" value="TopoIV_A_Gneg"/>
</dbReference>
<dbReference type="PANTHER" id="PTHR43493:SF1">
    <property type="entry name" value="DNA TOPOISOMERASE 4 SUBUNIT A"/>
    <property type="match status" value="1"/>
</dbReference>
<keyword evidence="11" id="KW-1185">Reference proteome</keyword>
<feature type="active site" description="O-(5'-phospho-DNA)-tyrosine intermediate" evidence="7 8">
    <location>
        <position position="131"/>
    </location>
</feature>
<organism evidence="10 11">
    <name type="scientific">Pseudorhizobium endolithicum</name>
    <dbReference type="NCBI Taxonomy" id="1191678"/>
    <lineage>
        <taxon>Bacteria</taxon>
        <taxon>Pseudomonadati</taxon>
        <taxon>Pseudomonadota</taxon>
        <taxon>Alphaproteobacteria</taxon>
        <taxon>Hyphomicrobiales</taxon>
        <taxon>Rhizobiaceae</taxon>
        <taxon>Rhizobium/Agrobacterium group</taxon>
        <taxon>Pseudorhizobium</taxon>
    </lineage>
</organism>
<dbReference type="Pfam" id="PF03989">
    <property type="entry name" value="DNA_gyraseA_C"/>
    <property type="match status" value="3"/>
</dbReference>
<dbReference type="InterPro" id="IPR050220">
    <property type="entry name" value="Type_II_DNA_Topoisomerases"/>
</dbReference>
<dbReference type="RefSeq" id="WP_142592291.1">
    <property type="nucleotide sequence ID" value="NZ_CABFWF030000010.1"/>
</dbReference>
<comment type="subunit">
    <text evidence="7">Heterotetramer composed of ParC and ParE.</text>
</comment>
<evidence type="ECO:0000256" key="1">
    <source>
        <dbReference type="ARBA" id="ARBA00000185"/>
    </source>
</evidence>
<dbReference type="Pfam" id="PF00521">
    <property type="entry name" value="DNA_topoisoIV"/>
    <property type="match status" value="1"/>
</dbReference>
<evidence type="ECO:0000256" key="4">
    <source>
        <dbReference type="ARBA" id="ARBA00023125"/>
    </source>
</evidence>
<comment type="function">
    <text evidence="7">Topoisomerase IV is essential for chromosome segregation. It relaxes supercoiled DNA. Performs the decatenation events required during the replication of a circular DNA molecule.</text>
</comment>
<comment type="caution">
    <text evidence="10">The sequence shown here is derived from an EMBL/GenBank/DDBJ whole genome shotgun (WGS) entry which is preliminary data.</text>
</comment>
<dbReference type="SMART" id="SM00434">
    <property type="entry name" value="TOP4c"/>
    <property type="match status" value="1"/>
</dbReference>
<dbReference type="SUPFAM" id="SSF101904">
    <property type="entry name" value="GyrA/ParC C-terminal domain-like"/>
    <property type="match status" value="1"/>
</dbReference>
<feature type="domain" description="Topo IIA-type catalytic" evidence="9">
    <location>
        <begin position="43"/>
        <end position="507"/>
    </location>
</feature>
<sequence>MGQNLTPPSDGEGGDHILPIDLKAALEERYLAYALSTIMHRALPDVRDGLKPVHRRIVHAMSEMGVRPNAAFKKCARIVGDVMGKFHPHGDASIYDAMARLAQDFAIRYPLVDGQGNFGNIDGDSPAAMRYTEARMTEAAMLLLEGIDQDAVDFRPTYNEEDDEPVVLPGAFPNLLANGATGIAVGMATSIPPHNVHELCDAALHLIKHPDATVEKLVEFVPGPDMPTGGIIIDSRESVIESYKTGRGGFRVRAKWETEDLGRGGYQIVVTEIPYQVQKSRLIEKIAELLVARKLPFLEDVRDESAEDVRIVLVPKSRTVDATLLMESLFRLTDLENRFPLNMNVLSMGKVPKVMALNEILLEWLGHRKEVLIRRSKFRLAAIDRRLEILGGLLIAYLNLDEVIRIIREEDEPKPVMVAKWDLTDLQAEAILNMRLRNLRKLEEFEIRKEFDELTQEKADIEALLASDQKLWRMVEVEIQEVKKKFAKATELGRRRTQFAEAPEADVEAIQQAMIEKEPVTVVISQKGWIRALKGHIADTSSLTFKEGDALKLAFPAQTTDKLLLVTTGGKIYTLGADKLPGGRGHGEPVRIMVDMENDQDILTAFVHDPSRKLILASTAGNGFVVAEGEMVANTRKGKQIMNVGMPDEAKLVVPVSGDHVAVVGENRKLLVFPLVQLPEMTRGKGVRLQRYKDGGISDVRCFAIDQGLTWEDSAGRVFTKTKDELVEWLGDRASAGRLVPKGFPRSGKFAG</sequence>
<feature type="site" description="Transition state stabilizer" evidence="7">
    <location>
        <position position="130"/>
    </location>
</feature>
<dbReference type="PROSITE" id="PS52040">
    <property type="entry name" value="TOPO_IIA"/>
    <property type="match status" value="1"/>
</dbReference>
<dbReference type="HAMAP" id="MF_00936">
    <property type="entry name" value="ParC_type1"/>
    <property type="match status" value="1"/>
</dbReference>
<gene>
    <name evidence="7" type="primary">parC</name>
    <name evidence="10" type="ORF">REJC140_03194</name>
</gene>
<dbReference type="EC" id="5.6.2.2" evidence="7"/>
<dbReference type="EMBL" id="CABFWF030000010">
    <property type="protein sequence ID" value="CAD7033507.1"/>
    <property type="molecule type" value="Genomic_DNA"/>
</dbReference>
<feature type="site" description="Interaction with DNA" evidence="7">
    <location>
        <position position="87"/>
    </location>
</feature>
<dbReference type="InterPro" id="IPR013760">
    <property type="entry name" value="Topo_IIA-like_dom_sf"/>
</dbReference>
<dbReference type="Gene3D" id="2.120.10.90">
    <property type="entry name" value="DNA gyrase/topoisomerase IV, subunit A, C-terminal"/>
    <property type="match status" value="1"/>
</dbReference>
<evidence type="ECO:0000256" key="7">
    <source>
        <dbReference type="HAMAP-Rule" id="MF_00936"/>
    </source>
</evidence>
<evidence type="ECO:0000256" key="2">
    <source>
        <dbReference type="ARBA" id="ARBA00022475"/>
    </source>
</evidence>
<dbReference type="InterPro" id="IPR035516">
    <property type="entry name" value="Gyrase/topoIV_suA_C"/>
</dbReference>
<feature type="site" description="Interaction with DNA" evidence="7">
    <location>
        <position position="89"/>
    </location>
</feature>
<dbReference type="InterPro" id="IPR013757">
    <property type="entry name" value="Topo_IIA_A_a_sf"/>
</dbReference>
<dbReference type="Gene3D" id="3.30.1360.40">
    <property type="match status" value="1"/>
</dbReference>
<accession>A0ABM8PJI7</accession>
<keyword evidence="5 7" id="KW-0472">Membrane</keyword>
<dbReference type="CDD" id="cd00187">
    <property type="entry name" value="TOP4c"/>
    <property type="match status" value="1"/>
</dbReference>
<dbReference type="NCBIfam" id="NF004044">
    <property type="entry name" value="PRK05561.1"/>
    <property type="match status" value="1"/>
</dbReference>
<dbReference type="NCBIfam" id="TIGR01062">
    <property type="entry name" value="parC_Gneg"/>
    <property type="match status" value="1"/>
</dbReference>
<comment type="catalytic activity">
    <reaction evidence="1 7 8">
        <text>ATP-dependent breakage, passage and rejoining of double-stranded DNA.</text>
        <dbReference type="EC" id="5.6.2.2"/>
    </reaction>
</comment>
<comment type="subcellular location">
    <subcellularLocation>
        <location evidence="7">Cell membrane</location>
        <topology evidence="7">Peripheral membrane protein</topology>
    </subcellularLocation>
</comment>
<dbReference type="PANTHER" id="PTHR43493">
    <property type="entry name" value="DNA GYRASE/TOPOISOMERASE SUBUNIT A"/>
    <property type="match status" value="1"/>
</dbReference>
<name>A0ABM8PJI7_9HYPH</name>
<evidence type="ECO:0000313" key="11">
    <source>
        <dbReference type="Proteomes" id="UP000606921"/>
    </source>
</evidence>
<keyword evidence="2 7" id="KW-1003">Cell membrane</keyword>
<evidence type="ECO:0000256" key="3">
    <source>
        <dbReference type="ARBA" id="ARBA00023029"/>
    </source>
</evidence>
<dbReference type="SUPFAM" id="SSF56719">
    <property type="entry name" value="Type II DNA topoisomerase"/>
    <property type="match status" value="1"/>
</dbReference>
<evidence type="ECO:0000256" key="5">
    <source>
        <dbReference type="ARBA" id="ARBA00023136"/>
    </source>
</evidence>
<comment type="similarity">
    <text evidence="7">Belongs to the type II topoisomerase GyrA/ParC subunit family. ParC type 1 subfamily.</text>
</comment>
<dbReference type="Proteomes" id="UP000606921">
    <property type="component" value="Unassembled WGS sequence"/>
</dbReference>
<keyword evidence="4 7" id="KW-0238">DNA-binding</keyword>
<evidence type="ECO:0000259" key="9">
    <source>
        <dbReference type="PROSITE" id="PS52040"/>
    </source>
</evidence>
<protein>
    <recommendedName>
        <fullName evidence="7">DNA topoisomerase 4 subunit A</fullName>
        <ecNumber evidence="7">5.6.2.2</ecNumber>
    </recommendedName>
    <alternativeName>
        <fullName evidence="7">Topoisomerase IV subunit A</fullName>
    </alternativeName>
</protein>
<dbReference type="Gene3D" id="3.90.199.10">
    <property type="entry name" value="Topoisomerase II, domain 5"/>
    <property type="match status" value="1"/>
</dbReference>
<reference evidence="10 11" key="1">
    <citation type="submission" date="2020-11" db="EMBL/GenBank/DDBJ databases">
        <authorList>
            <person name="Lassalle F."/>
        </authorList>
    </citation>
    <scope>NUCLEOTIDE SEQUENCE [LARGE SCALE GENOMIC DNA]</scope>
    <source>
        <strain evidence="10 11">JC140</strain>
    </source>
</reference>